<evidence type="ECO:0000256" key="1">
    <source>
        <dbReference type="SAM" id="MobiDB-lite"/>
    </source>
</evidence>
<dbReference type="Pfam" id="PF07727">
    <property type="entry name" value="RVT_2"/>
    <property type="match status" value="1"/>
</dbReference>
<feature type="compositionally biased region" description="Polar residues" evidence="1">
    <location>
        <begin position="1"/>
        <end position="14"/>
    </location>
</feature>
<organism evidence="3 4">
    <name type="scientific">Cardamine amara subsp. amara</name>
    <dbReference type="NCBI Taxonomy" id="228776"/>
    <lineage>
        <taxon>Eukaryota</taxon>
        <taxon>Viridiplantae</taxon>
        <taxon>Streptophyta</taxon>
        <taxon>Embryophyta</taxon>
        <taxon>Tracheophyta</taxon>
        <taxon>Spermatophyta</taxon>
        <taxon>Magnoliopsida</taxon>
        <taxon>eudicotyledons</taxon>
        <taxon>Gunneridae</taxon>
        <taxon>Pentapetalae</taxon>
        <taxon>rosids</taxon>
        <taxon>malvids</taxon>
        <taxon>Brassicales</taxon>
        <taxon>Brassicaceae</taxon>
        <taxon>Cardamineae</taxon>
        <taxon>Cardamine</taxon>
    </lineage>
</organism>
<evidence type="ECO:0000313" key="4">
    <source>
        <dbReference type="Proteomes" id="UP001558713"/>
    </source>
</evidence>
<gene>
    <name evidence="3" type="ORF">V5N11_000490</name>
</gene>
<name>A0ABD1AMW4_CARAN</name>
<dbReference type="AlphaFoldDB" id="A0ABD1AMW4"/>
<feature type="domain" description="Reverse transcriptase Ty1/copia-type" evidence="2">
    <location>
        <begin position="111"/>
        <end position="317"/>
    </location>
</feature>
<dbReference type="SUPFAM" id="SSF56672">
    <property type="entry name" value="DNA/RNA polymerases"/>
    <property type="match status" value="1"/>
</dbReference>
<dbReference type="EMBL" id="JBANAX010000466">
    <property type="protein sequence ID" value="KAL1207758.1"/>
    <property type="molecule type" value="Genomic_DNA"/>
</dbReference>
<evidence type="ECO:0000313" key="3">
    <source>
        <dbReference type="EMBL" id="KAL1207758.1"/>
    </source>
</evidence>
<dbReference type="InterPro" id="IPR013103">
    <property type="entry name" value="RVT_2"/>
</dbReference>
<dbReference type="Proteomes" id="UP001558713">
    <property type="component" value="Unassembled WGS sequence"/>
</dbReference>
<dbReference type="InterPro" id="IPR043502">
    <property type="entry name" value="DNA/RNA_pol_sf"/>
</dbReference>
<comment type="caution">
    <text evidence="3">The sequence shown here is derived from an EMBL/GenBank/DDBJ whole genome shotgun (WGS) entry which is preliminary data.</text>
</comment>
<proteinExistence type="predicted"/>
<sequence length="318" mass="36807">MNNNDAEQVETENNGNRDNKEEAENNDVSPEIAEQEQEDEATDNNPPMLRRTQRQINAPKYLDDYVLLAEEEGEILLLCLNNEPRNFNEARGSSEWFKACKEEINSIEKLRTWDLVDLPIGTTPIGLKWVFKLKRNSDGSVNKHKARLVAKGYVQQYGIDFETIRLLVNLAAANGWEIHHLDVKTAFLHGELKETVYVTQPDGFEKHGSEEKVYRLNKALYGLRQAPRAWNNKLNQILEELQFKKCSKEPTVYRKIEQEHILVVAVYVDDLFVTGTDKLIIYKFKEEMATKFEMSDLGKLTYYLGIEVTQHEDRIVLS</sequence>
<evidence type="ECO:0000259" key="2">
    <source>
        <dbReference type="Pfam" id="PF07727"/>
    </source>
</evidence>
<feature type="compositionally biased region" description="Acidic residues" evidence="1">
    <location>
        <begin position="33"/>
        <end position="42"/>
    </location>
</feature>
<accession>A0ABD1AMW4</accession>
<feature type="region of interest" description="Disordered" evidence="1">
    <location>
        <begin position="1"/>
        <end position="55"/>
    </location>
</feature>
<protein>
    <submittedName>
        <fullName evidence="3">Retrovirus-related Pol polyprotein from transposon TNT 1-94</fullName>
    </submittedName>
</protein>
<keyword evidence="4" id="KW-1185">Reference proteome</keyword>
<reference evidence="3 4" key="1">
    <citation type="submission" date="2024-04" db="EMBL/GenBank/DDBJ databases">
        <title>Genome assembly C_amara_ONT_v2.</title>
        <authorList>
            <person name="Yant L."/>
            <person name="Moore C."/>
            <person name="Slenker M."/>
        </authorList>
    </citation>
    <scope>NUCLEOTIDE SEQUENCE [LARGE SCALE GENOMIC DNA]</scope>
    <source>
        <tissue evidence="3">Leaf</tissue>
    </source>
</reference>